<keyword evidence="2" id="KW-0391">Immunity</keyword>
<evidence type="ECO:0000313" key="5">
    <source>
        <dbReference type="Proteomes" id="UP000261600"/>
    </source>
</evidence>
<dbReference type="Proteomes" id="UP000261600">
    <property type="component" value="Unplaced"/>
</dbReference>
<accession>A0A3Q3KR83</accession>
<evidence type="ECO:0000256" key="2">
    <source>
        <dbReference type="ARBA" id="ARBA00022859"/>
    </source>
</evidence>
<evidence type="ECO:0000313" key="4">
    <source>
        <dbReference type="Ensembl" id="ENSMALP00000032428.1"/>
    </source>
</evidence>
<name>A0A3Q3KR83_MONAL</name>
<reference evidence="4" key="2">
    <citation type="submission" date="2025-09" db="UniProtKB">
        <authorList>
            <consortium name="Ensembl"/>
        </authorList>
    </citation>
    <scope>IDENTIFICATION</scope>
</reference>
<dbReference type="PANTHER" id="PTHR23268">
    <property type="entry name" value="T-CELL RECEPTOR BETA CHAIN"/>
    <property type="match status" value="1"/>
</dbReference>
<dbReference type="Pfam" id="PF07686">
    <property type="entry name" value="V-set"/>
    <property type="match status" value="1"/>
</dbReference>
<keyword evidence="1" id="KW-0732">Signal</keyword>
<dbReference type="InterPro" id="IPR036179">
    <property type="entry name" value="Ig-like_dom_sf"/>
</dbReference>
<dbReference type="GO" id="GO:0007166">
    <property type="term" value="P:cell surface receptor signaling pathway"/>
    <property type="evidence" value="ECO:0007669"/>
    <property type="project" value="TreeGrafter"/>
</dbReference>
<dbReference type="GO" id="GO:0002376">
    <property type="term" value="P:immune system process"/>
    <property type="evidence" value="ECO:0007669"/>
    <property type="project" value="UniProtKB-KW"/>
</dbReference>
<organism evidence="4 5">
    <name type="scientific">Monopterus albus</name>
    <name type="common">Swamp eel</name>
    <dbReference type="NCBI Taxonomy" id="43700"/>
    <lineage>
        <taxon>Eukaryota</taxon>
        <taxon>Metazoa</taxon>
        <taxon>Chordata</taxon>
        <taxon>Craniata</taxon>
        <taxon>Vertebrata</taxon>
        <taxon>Euteleostomi</taxon>
        <taxon>Actinopterygii</taxon>
        <taxon>Neopterygii</taxon>
        <taxon>Teleostei</taxon>
        <taxon>Neoteleostei</taxon>
        <taxon>Acanthomorphata</taxon>
        <taxon>Anabantaria</taxon>
        <taxon>Synbranchiformes</taxon>
        <taxon>Synbranchidae</taxon>
        <taxon>Monopterus</taxon>
    </lineage>
</organism>
<dbReference type="SMART" id="SM00406">
    <property type="entry name" value="IGv"/>
    <property type="match status" value="1"/>
</dbReference>
<dbReference type="SUPFAM" id="SSF48726">
    <property type="entry name" value="Immunoglobulin"/>
    <property type="match status" value="1"/>
</dbReference>
<keyword evidence="5" id="KW-1185">Reference proteome</keyword>
<dbReference type="PROSITE" id="PS50835">
    <property type="entry name" value="IG_LIKE"/>
    <property type="match status" value="1"/>
</dbReference>
<dbReference type="InterPro" id="IPR013783">
    <property type="entry name" value="Ig-like_fold"/>
</dbReference>
<protein>
    <recommendedName>
        <fullName evidence="3">Ig-like domain-containing protein</fullName>
    </recommendedName>
</protein>
<dbReference type="Ensembl" id="ENSMALT00000032987.1">
    <property type="protein sequence ID" value="ENSMALP00000032428.1"/>
    <property type="gene ID" value="ENSMALG00000022340.1"/>
</dbReference>
<dbReference type="InterPro" id="IPR013106">
    <property type="entry name" value="Ig_V-set"/>
</dbReference>
<dbReference type="InterPro" id="IPR007110">
    <property type="entry name" value="Ig-like_dom"/>
</dbReference>
<dbReference type="AlphaFoldDB" id="A0A3Q3KR83"/>
<dbReference type="GO" id="GO:0005886">
    <property type="term" value="C:plasma membrane"/>
    <property type="evidence" value="ECO:0007669"/>
    <property type="project" value="TreeGrafter"/>
</dbReference>
<dbReference type="Gene3D" id="2.60.40.10">
    <property type="entry name" value="Immunoglobulins"/>
    <property type="match status" value="1"/>
</dbReference>
<proteinExistence type="predicted"/>
<feature type="domain" description="Ig-like" evidence="3">
    <location>
        <begin position="27"/>
        <end position="129"/>
    </location>
</feature>
<evidence type="ECO:0000259" key="3">
    <source>
        <dbReference type="PROSITE" id="PS50835"/>
    </source>
</evidence>
<sequence>MLLAEKGGVCKMFGDFCCICLICLVSPVNQPPSVFSEQDKAVTLQCEQDDELFYYMYWYRQSSSGKIQLVTYSINKGLWSIEAPFNKSKYNMSRPAVLKSSLQIHSVEAGDSAVYYCASSRARLKGHFSCGFSPTGPPKEGMGRR</sequence>
<dbReference type="InterPro" id="IPR050413">
    <property type="entry name" value="TCR_beta_variable"/>
</dbReference>
<reference evidence="4" key="1">
    <citation type="submission" date="2025-08" db="UniProtKB">
        <authorList>
            <consortium name="Ensembl"/>
        </authorList>
    </citation>
    <scope>IDENTIFICATION</scope>
</reference>
<evidence type="ECO:0000256" key="1">
    <source>
        <dbReference type="ARBA" id="ARBA00022729"/>
    </source>
</evidence>
<dbReference type="PANTHER" id="PTHR23268:SF28">
    <property type="entry name" value="T CELL RECEPTOR BETA VARIABLE 19"/>
    <property type="match status" value="1"/>
</dbReference>